<dbReference type="PANTHER" id="PTHR44464">
    <property type="entry name" value="WD REPEAT-CONTAINING PROTEIN 17"/>
    <property type="match status" value="1"/>
</dbReference>
<dbReference type="Proteomes" id="UP000770661">
    <property type="component" value="Unassembled WGS sequence"/>
</dbReference>
<sequence length="568" mass="62299">MSHHSRKGAPPEVPPRALSAEVNGVSLVQGRTVDCARLVAQWHLLHGAPIIASCALMAVDDVKGALSVLLQGHELELVVAVGRLLGSDVPQGENADILEIGSVVETAVRYLTYRAVRLSLWDLAIELAQMLPEGVNQTILKAEVVLSHIGSPEERDHLCELAKFPPSAECFDKAVGSVQDQVLYLLLSTQPHKGLSKGLEFLQEQIVGGNLDRSSVWYVLRLVQAVPLVHNTAMWAIRGEERGALLALSAYLGAIKAAMLKYSTIVPYLLSHARWEKEDCNWDIDASQDVDLWCDVGITRVSGSHLPRHSDSQTCCITNQNIKASIRKGKKKWKEQEQDGVVDELLNNHFGELIDGEADIFIVELIDGEADIFIVELIDGEADIFIVELIDGEADIFIVELIDGEADIFIVELIDGEADIFIVELIDGEADIFIVELIDGEAAIFIVELIDGEADIFIVELIDGEADIFIEELIDGEADIFIVELIDGEADIFIVELIDGEADIFIVELIDGEADIFIVELIDGEADIFIVELIDGEADIFIVELIDGEADIFIVELIDGEADIFIVE</sequence>
<protein>
    <submittedName>
        <fullName evidence="1">WD repeat-containing protein 17</fullName>
    </submittedName>
</protein>
<dbReference type="OrthoDB" id="6334762at2759"/>
<evidence type="ECO:0000313" key="2">
    <source>
        <dbReference type="Proteomes" id="UP000770661"/>
    </source>
</evidence>
<organism evidence="1 2">
    <name type="scientific">Chionoecetes opilio</name>
    <name type="common">Atlantic snow crab</name>
    <name type="synonym">Cancer opilio</name>
    <dbReference type="NCBI Taxonomy" id="41210"/>
    <lineage>
        <taxon>Eukaryota</taxon>
        <taxon>Metazoa</taxon>
        <taxon>Ecdysozoa</taxon>
        <taxon>Arthropoda</taxon>
        <taxon>Crustacea</taxon>
        <taxon>Multicrustacea</taxon>
        <taxon>Malacostraca</taxon>
        <taxon>Eumalacostraca</taxon>
        <taxon>Eucarida</taxon>
        <taxon>Decapoda</taxon>
        <taxon>Pleocyemata</taxon>
        <taxon>Brachyura</taxon>
        <taxon>Eubrachyura</taxon>
        <taxon>Majoidea</taxon>
        <taxon>Majidae</taxon>
        <taxon>Chionoecetes</taxon>
    </lineage>
</organism>
<keyword evidence="2" id="KW-1185">Reference proteome</keyword>
<proteinExistence type="predicted"/>
<gene>
    <name evidence="1" type="primary">WDR17_1</name>
    <name evidence="1" type="ORF">GWK47_044248</name>
</gene>
<reference evidence="1" key="1">
    <citation type="submission" date="2020-07" db="EMBL/GenBank/DDBJ databases">
        <title>The High-quality genome of the commercially important snow crab, Chionoecetes opilio.</title>
        <authorList>
            <person name="Jeong J.-H."/>
            <person name="Ryu S."/>
        </authorList>
    </citation>
    <scope>NUCLEOTIDE SEQUENCE</scope>
    <source>
        <strain evidence="1">MADBK_172401_WGS</strain>
        <tissue evidence="1">Digestive gland</tissue>
    </source>
</reference>
<dbReference type="PANTHER" id="PTHR44464:SF1">
    <property type="entry name" value="WD REPEAT-CONTAINING PROTEIN 17"/>
    <property type="match status" value="1"/>
</dbReference>
<comment type="caution">
    <text evidence="1">The sequence shown here is derived from an EMBL/GenBank/DDBJ whole genome shotgun (WGS) entry which is preliminary data.</text>
</comment>
<dbReference type="AlphaFoldDB" id="A0A8J4YJE8"/>
<accession>A0A8J4YJE8</accession>
<evidence type="ECO:0000313" key="1">
    <source>
        <dbReference type="EMBL" id="KAG0722570.1"/>
    </source>
</evidence>
<dbReference type="EMBL" id="JACEEZ010009345">
    <property type="protein sequence ID" value="KAG0722570.1"/>
    <property type="molecule type" value="Genomic_DNA"/>
</dbReference>
<name>A0A8J4YJE8_CHIOP</name>